<gene>
    <name evidence="3" type="ORF">AVDCRST_MAG39-444</name>
</gene>
<feature type="domain" description="CSD" evidence="2">
    <location>
        <begin position="31"/>
        <end position="96"/>
    </location>
</feature>
<name>A0A6J4S8D5_9SPHN</name>
<dbReference type="AlphaFoldDB" id="A0A6J4S8D5"/>
<dbReference type="SUPFAM" id="SSF50249">
    <property type="entry name" value="Nucleic acid-binding proteins"/>
    <property type="match status" value="2"/>
</dbReference>
<dbReference type="GO" id="GO:0005829">
    <property type="term" value="C:cytosol"/>
    <property type="evidence" value="ECO:0007669"/>
    <property type="project" value="UniProtKB-ARBA"/>
</dbReference>
<evidence type="ECO:0000259" key="2">
    <source>
        <dbReference type="PROSITE" id="PS51857"/>
    </source>
</evidence>
<proteinExistence type="predicted"/>
<dbReference type="InterPro" id="IPR011129">
    <property type="entry name" value="CSD"/>
</dbReference>
<dbReference type="GO" id="GO:0003676">
    <property type="term" value="F:nucleic acid binding"/>
    <property type="evidence" value="ECO:0007669"/>
    <property type="project" value="InterPro"/>
</dbReference>
<dbReference type="PROSITE" id="PS51857">
    <property type="entry name" value="CSD_2"/>
    <property type="match status" value="2"/>
</dbReference>
<protein>
    <submittedName>
        <fullName evidence="3">Cold shock protein CspC</fullName>
    </submittedName>
</protein>
<dbReference type="Gene3D" id="2.40.50.140">
    <property type="entry name" value="Nucleic acid-binding proteins"/>
    <property type="match status" value="2"/>
</dbReference>
<feature type="domain" description="CSD" evidence="2">
    <location>
        <begin position="129"/>
        <end position="196"/>
    </location>
</feature>
<dbReference type="Pfam" id="PF00313">
    <property type="entry name" value="CSD"/>
    <property type="match status" value="2"/>
</dbReference>
<organism evidence="3">
    <name type="scientific">uncultured Sphingomonadaceae bacterium</name>
    <dbReference type="NCBI Taxonomy" id="169976"/>
    <lineage>
        <taxon>Bacteria</taxon>
        <taxon>Pseudomonadati</taxon>
        <taxon>Pseudomonadota</taxon>
        <taxon>Alphaproteobacteria</taxon>
        <taxon>Sphingomonadales</taxon>
        <taxon>Sphingomonadaceae</taxon>
        <taxon>environmental samples</taxon>
    </lineage>
</organism>
<dbReference type="SMART" id="SM00357">
    <property type="entry name" value="CSP"/>
    <property type="match status" value="2"/>
</dbReference>
<dbReference type="PRINTS" id="PR00050">
    <property type="entry name" value="COLDSHOCK"/>
</dbReference>
<sequence>MDGMTDFPPLDHAADAAGAEGSHAPDDGLRRLRTVVKWFDATRGFGFLVSDEVEGDILVHFTSLRELGRRTLPEGARVEALVAHQERGLQARRILSVDTEGLAEPPSPAARPRRDRADAEALVEQAGDWEPVSAKWFNRLRGYGFLLRERAEAPGDVFVHMETLRDGGVLELDTGDQLEARIVDGAKGPLAVLVRPRG</sequence>
<dbReference type="PANTHER" id="PTHR11544">
    <property type="entry name" value="COLD SHOCK DOMAIN CONTAINING PROTEINS"/>
    <property type="match status" value="1"/>
</dbReference>
<dbReference type="CDD" id="cd04458">
    <property type="entry name" value="CSP_CDS"/>
    <property type="match status" value="2"/>
</dbReference>
<dbReference type="InterPro" id="IPR050181">
    <property type="entry name" value="Cold_shock_domain"/>
</dbReference>
<evidence type="ECO:0000256" key="1">
    <source>
        <dbReference type="SAM" id="MobiDB-lite"/>
    </source>
</evidence>
<dbReference type="InterPro" id="IPR012340">
    <property type="entry name" value="NA-bd_OB-fold"/>
</dbReference>
<reference evidence="3" key="1">
    <citation type="submission" date="2020-02" db="EMBL/GenBank/DDBJ databases">
        <authorList>
            <person name="Meier V. D."/>
        </authorList>
    </citation>
    <scope>NUCLEOTIDE SEQUENCE</scope>
    <source>
        <strain evidence="3">AVDCRST_MAG39</strain>
    </source>
</reference>
<evidence type="ECO:0000313" key="3">
    <source>
        <dbReference type="EMBL" id="CAA9485862.1"/>
    </source>
</evidence>
<accession>A0A6J4S8D5</accession>
<dbReference type="InterPro" id="IPR002059">
    <property type="entry name" value="CSP_DNA-bd"/>
</dbReference>
<dbReference type="EMBL" id="CADCVW010000020">
    <property type="protein sequence ID" value="CAA9485862.1"/>
    <property type="molecule type" value="Genomic_DNA"/>
</dbReference>
<feature type="region of interest" description="Disordered" evidence="1">
    <location>
        <begin position="1"/>
        <end position="26"/>
    </location>
</feature>